<dbReference type="InterPro" id="IPR026392">
    <property type="entry name" value="Exo/Archaeosortase_dom"/>
</dbReference>
<sequence length="603" mass="63566">MPTFPAPASVRLAGSVIAVRPARRPRGATFAAGAAALAGLLALGPLLAEIVVRLWTSPRFEHAPLIWLAAAALGGWRLRESLVARQEEPVELGEPAASPRPWAEAVLWLLALLPTTAAILLGSGWLALTAAFLVVPAATYSAGGGATLRPILPAWAVLWTTLPPPFHTDADLVLRLQGLAAKLASAALDMLGRRHLPAGVTVELPGRSYFVEEACSGVNSLYALLAVAALGLAWGRRSWWRWLIVLPAAVGWAVAANAARVTAAVELSAGLGWPVAEGFGHDLLGMLTFAAAGLLTLSVDALLRFAVPPAEAVPAELDEPNAPLAPSADPPPPPLAAEPATERRPVPRAAAWGAAAVAFGLLAGWRLAVGPAVDVAAVPASTLLTPAALKPVGEDSLPAEWNGWRRGEFRTVTRDRDHLDGPFSAQWVYRRGPLEATISMDGPFAEGWHDLRTCYTAGGWACTDAVDRVVTSAEEEEGGSEADGDVITRLDLAQPLGRRGVVFFTSYAVDDDANLGADLAARTGSSWTRRFEAFRDRSAPDAGHAAAEPAYQVQVLASGYRTLSDEEKEAVEALFHAMRRRLAALPRDAAPPRESASRRTAAD</sequence>
<evidence type="ECO:0000313" key="11">
    <source>
        <dbReference type="Proteomes" id="UP000318741"/>
    </source>
</evidence>
<evidence type="ECO:0000256" key="8">
    <source>
        <dbReference type="SAM" id="MobiDB-lite"/>
    </source>
</evidence>
<dbReference type="RefSeq" id="WP_145361189.1">
    <property type="nucleotide sequence ID" value="NZ_CP036265.1"/>
</dbReference>
<keyword evidence="11" id="KW-1185">Reference proteome</keyword>
<keyword evidence="5" id="KW-0378">Hydrolase</keyword>
<dbReference type="EMBL" id="CP036265">
    <property type="protein sequence ID" value="QDT18231.1"/>
    <property type="molecule type" value="Genomic_DNA"/>
</dbReference>
<evidence type="ECO:0000313" key="10">
    <source>
        <dbReference type="EMBL" id="QDT18231.1"/>
    </source>
</evidence>
<protein>
    <submittedName>
        <fullName evidence="10">Transmembrane exosortase (Exosortase_EpsH)</fullName>
    </submittedName>
</protein>
<dbReference type="AlphaFoldDB" id="A0A517PFU2"/>
<evidence type="ECO:0000256" key="5">
    <source>
        <dbReference type="ARBA" id="ARBA00022801"/>
    </source>
</evidence>
<feature type="transmembrane region" description="Helical" evidence="9">
    <location>
        <begin position="349"/>
        <end position="368"/>
    </location>
</feature>
<reference evidence="10 11" key="1">
    <citation type="submission" date="2019-02" db="EMBL/GenBank/DDBJ databases">
        <title>Deep-cultivation of Planctomycetes and their phenomic and genomic characterization uncovers novel biology.</title>
        <authorList>
            <person name="Wiegand S."/>
            <person name="Jogler M."/>
            <person name="Boedeker C."/>
            <person name="Pinto D."/>
            <person name="Vollmers J."/>
            <person name="Rivas-Marin E."/>
            <person name="Kohn T."/>
            <person name="Peeters S.H."/>
            <person name="Heuer A."/>
            <person name="Rast P."/>
            <person name="Oberbeckmann S."/>
            <person name="Bunk B."/>
            <person name="Jeske O."/>
            <person name="Meyerdierks A."/>
            <person name="Storesund J.E."/>
            <person name="Kallscheuer N."/>
            <person name="Luecker S."/>
            <person name="Lage O.M."/>
            <person name="Pohl T."/>
            <person name="Merkel B.J."/>
            <person name="Hornburger P."/>
            <person name="Mueller R.-W."/>
            <person name="Bruemmer F."/>
            <person name="Labrenz M."/>
            <person name="Spormann A.M."/>
            <person name="Op den Camp H."/>
            <person name="Overmann J."/>
            <person name="Amann R."/>
            <person name="Jetten M.S.M."/>
            <person name="Mascher T."/>
            <person name="Medema M.H."/>
            <person name="Devos D.P."/>
            <person name="Kaster A.-K."/>
            <person name="Ovreas L."/>
            <person name="Rohde M."/>
            <person name="Galperin M.Y."/>
            <person name="Jogler C."/>
        </authorList>
    </citation>
    <scope>NUCLEOTIDE SEQUENCE [LARGE SCALE GENOMIC DNA]</scope>
    <source>
        <strain evidence="10 11">CA12</strain>
    </source>
</reference>
<comment type="subcellular location">
    <subcellularLocation>
        <location evidence="1">Cell membrane</location>
        <topology evidence="1">Multi-pass membrane protein</topology>
    </subcellularLocation>
</comment>
<evidence type="ECO:0000256" key="1">
    <source>
        <dbReference type="ARBA" id="ARBA00004651"/>
    </source>
</evidence>
<feature type="transmembrane region" description="Helical" evidence="9">
    <location>
        <begin position="242"/>
        <end position="263"/>
    </location>
</feature>
<feature type="transmembrane region" description="Helical" evidence="9">
    <location>
        <begin position="217"/>
        <end position="235"/>
    </location>
</feature>
<proteinExistence type="predicted"/>
<dbReference type="NCBIfam" id="NF033780">
    <property type="entry name" value="exosort_XrtU_C"/>
    <property type="match status" value="1"/>
</dbReference>
<organism evidence="10 11">
    <name type="scientific">Alienimonas californiensis</name>
    <dbReference type="NCBI Taxonomy" id="2527989"/>
    <lineage>
        <taxon>Bacteria</taxon>
        <taxon>Pseudomonadati</taxon>
        <taxon>Planctomycetota</taxon>
        <taxon>Planctomycetia</taxon>
        <taxon>Planctomycetales</taxon>
        <taxon>Planctomycetaceae</taxon>
        <taxon>Alienimonas</taxon>
    </lineage>
</organism>
<keyword evidence="4 9" id="KW-0812">Transmembrane</keyword>
<dbReference type="OrthoDB" id="292749at2"/>
<dbReference type="NCBIfam" id="TIGR04178">
    <property type="entry name" value="exo_archaeo"/>
    <property type="match status" value="1"/>
</dbReference>
<evidence type="ECO:0000256" key="7">
    <source>
        <dbReference type="ARBA" id="ARBA00023136"/>
    </source>
</evidence>
<name>A0A517PFU2_9PLAN</name>
<keyword evidence="3" id="KW-0645">Protease</keyword>
<feature type="transmembrane region" description="Helical" evidence="9">
    <location>
        <begin position="106"/>
        <end position="135"/>
    </location>
</feature>
<evidence type="ECO:0000256" key="9">
    <source>
        <dbReference type="SAM" id="Phobius"/>
    </source>
</evidence>
<keyword evidence="6 9" id="KW-1133">Transmembrane helix</keyword>
<evidence type="ECO:0000256" key="3">
    <source>
        <dbReference type="ARBA" id="ARBA00022670"/>
    </source>
</evidence>
<feature type="transmembrane region" description="Helical" evidence="9">
    <location>
        <begin position="28"/>
        <end position="48"/>
    </location>
</feature>
<dbReference type="InterPro" id="IPR019127">
    <property type="entry name" value="Exosortase"/>
</dbReference>
<evidence type="ECO:0000256" key="4">
    <source>
        <dbReference type="ARBA" id="ARBA00022692"/>
    </source>
</evidence>
<keyword evidence="7 9" id="KW-0472">Membrane</keyword>
<feature type="region of interest" description="Disordered" evidence="8">
    <location>
        <begin position="317"/>
        <end position="344"/>
    </location>
</feature>
<feature type="transmembrane region" description="Helical" evidence="9">
    <location>
        <begin position="283"/>
        <end position="303"/>
    </location>
</feature>
<dbReference type="Proteomes" id="UP000318741">
    <property type="component" value="Chromosome"/>
</dbReference>
<gene>
    <name evidence="10" type="ORF">CA12_43720</name>
</gene>
<dbReference type="Pfam" id="PF09721">
    <property type="entry name" value="Exosortase_EpsH"/>
    <property type="match status" value="1"/>
</dbReference>
<evidence type="ECO:0000256" key="2">
    <source>
        <dbReference type="ARBA" id="ARBA00022475"/>
    </source>
</evidence>
<evidence type="ECO:0000256" key="6">
    <source>
        <dbReference type="ARBA" id="ARBA00022989"/>
    </source>
</evidence>
<dbReference type="GO" id="GO:0005886">
    <property type="term" value="C:plasma membrane"/>
    <property type="evidence" value="ECO:0007669"/>
    <property type="project" value="UniProtKB-SubCell"/>
</dbReference>
<dbReference type="GO" id="GO:0006508">
    <property type="term" value="P:proteolysis"/>
    <property type="evidence" value="ECO:0007669"/>
    <property type="project" value="UniProtKB-KW"/>
</dbReference>
<accession>A0A517PFU2</accession>
<feature type="compositionally biased region" description="Low complexity" evidence="8">
    <location>
        <begin position="317"/>
        <end position="327"/>
    </location>
</feature>
<dbReference type="KEGG" id="acaf:CA12_43720"/>
<keyword evidence="2" id="KW-1003">Cell membrane</keyword>
<dbReference type="GO" id="GO:0008233">
    <property type="term" value="F:peptidase activity"/>
    <property type="evidence" value="ECO:0007669"/>
    <property type="project" value="UniProtKB-KW"/>
</dbReference>